<evidence type="ECO:0000256" key="3">
    <source>
        <dbReference type="ARBA" id="ARBA00047806"/>
    </source>
</evidence>
<evidence type="ECO:0000256" key="6">
    <source>
        <dbReference type="SAM" id="SignalP"/>
    </source>
</evidence>
<dbReference type="EMBL" id="VCQU01000006">
    <property type="protein sequence ID" value="NMN97167.1"/>
    <property type="molecule type" value="Genomic_DNA"/>
</dbReference>
<sequence length="233" mass="24466">MAMRILVRLLSALALCAAVAACGSEVAPVSEHTTSPGGVVPAPAVDVPAGTARTATAVFAGGCFWGVQAVYQHVDGVLGAVSGYAGGTKDTADYKTVSAGKTGHAESVEVTFDPSVVSYGKLLQIFFTVVADPTTLNAQGPDRGTQYRTEIFTTSAEQADVANAYIAQLGSAHAFSEPIVTKVSTLDGFYRAEDYHQNFLAMNPDNPYIVANDMPKLDALQKLFPAEYRPQPS</sequence>
<evidence type="ECO:0000259" key="7">
    <source>
        <dbReference type="Pfam" id="PF01625"/>
    </source>
</evidence>
<protein>
    <recommendedName>
        <fullName evidence="5">Peptide methionine sulfoxide reductase MsrA</fullName>
        <shortName evidence="5">Protein-methionine-S-oxide reductase</shortName>
        <ecNumber evidence="5">1.8.4.11</ecNumber>
    </recommendedName>
    <alternativeName>
        <fullName evidence="5">Peptide-methionine (S)-S-oxide reductase</fullName>
        <shortName evidence="5">Peptide Met(O) reductase</shortName>
    </alternativeName>
</protein>
<dbReference type="Pfam" id="PF01625">
    <property type="entry name" value="PMSR"/>
    <property type="match status" value="1"/>
</dbReference>
<feature type="domain" description="Peptide methionine sulphoxide reductase MsrA" evidence="7">
    <location>
        <begin position="56"/>
        <end position="208"/>
    </location>
</feature>
<evidence type="ECO:0000256" key="4">
    <source>
        <dbReference type="ARBA" id="ARBA00048782"/>
    </source>
</evidence>
<accession>A0A848KN79</accession>
<keyword evidence="2 5" id="KW-0560">Oxidoreductase</keyword>
<evidence type="ECO:0000256" key="2">
    <source>
        <dbReference type="ARBA" id="ARBA00023002"/>
    </source>
</evidence>
<keyword evidence="6" id="KW-0732">Signal</keyword>
<dbReference type="RefSeq" id="WP_169589779.1">
    <property type="nucleotide sequence ID" value="NZ_VCQU01000006.1"/>
</dbReference>
<comment type="similarity">
    <text evidence="1 5">Belongs to the MsrA Met sulfoxide reductase family.</text>
</comment>
<gene>
    <name evidence="5 8" type="primary">msrA</name>
    <name evidence="8" type="ORF">FGL95_19190</name>
</gene>
<evidence type="ECO:0000313" key="9">
    <source>
        <dbReference type="Proteomes" id="UP000535543"/>
    </source>
</evidence>
<dbReference type="PROSITE" id="PS51257">
    <property type="entry name" value="PROKAR_LIPOPROTEIN"/>
    <property type="match status" value="1"/>
</dbReference>
<name>A0A848KN79_9NOCA</name>
<comment type="catalytic activity">
    <reaction evidence="3 5">
        <text>L-methionyl-[protein] + [thioredoxin]-disulfide + H2O = L-methionyl-(S)-S-oxide-[protein] + [thioredoxin]-dithiol</text>
        <dbReference type="Rhea" id="RHEA:14217"/>
        <dbReference type="Rhea" id="RHEA-COMP:10698"/>
        <dbReference type="Rhea" id="RHEA-COMP:10700"/>
        <dbReference type="Rhea" id="RHEA-COMP:12313"/>
        <dbReference type="Rhea" id="RHEA-COMP:12315"/>
        <dbReference type="ChEBI" id="CHEBI:15377"/>
        <dbReference type="ChEBI" id="CHEBI:16044"/>
        <dbReference type="ChEBI" id="CHEBI:29950"/>
        <dbReference type="ChEBI" id="CHEBI:44120"/>
        <dbReference type="ChEBI" id="CHEBI:50058"/>
        <dbReference type="EC" id="1.8.4.11"/>
    </reaction>
</comment>
<dbReference type="Gene3D" id="3.30.1060.10">
    <property type="entry name" value="Peptide methionine sulphoxide reductase MsrA"/>
    <property type="match status" value="1"/>
</dbReference>
<feature type="chain" id="PRO_5033067548" description="Peptide methionine sulfoxide reductase MsrA" evidence="6">
    <location>
        <begin position="21"/>
        <end position="233"/>
    </location>
</feature>
<dbReference type="SUPFAM" id="SSF55068">
    <property type="entry name" value="Peptide methionine sulfoxide reductase"/>
    <property type="match status" value="1"/>
</dbReference>
<dbReference type="PANTHER" id="PTHR43774">
    <property type="entry name" value="PEPTIDE METHIONINE SULFOXIDE REDUCTASE"/>
    <property type="match status" value="1"/>
</dbReference>
<dbReference type="AlphaFoldDB" id="A0A848KN79"/>
<keyword evidence="9" id="KW-1185">Reference proteome</keyword>
<dbReference type="HAMAP" id="MF_01401">
    <property type="entry name" value="MsrA"/>
    <property type="match status" value="1"/>
</dbReference>
<proteinExistence type="inferred from homology"/>
<reference evidence="8 9" key="1">
    <citation type="submission" date="2019-05" db="EMBL/GenBank/DDBJ databases">
        <authorList>
            <person name="Lee S.D."/>
        </authorList>
    </citation>
    <scope>NUCLEOTIDE SEQUENCE [LARGE SCALE GENOMIC DNA]</scope>
    <source>
        <strain evidence="8 9">YC2-7</strain>
    </source>
</reference>
<comment type="caution">
    <text evidence="8">The sequence shown here is derived from an EMBL/GenBank/DDBJ whole genome shotgun (WGS) entry which is preliminary data.</text>
</comment>
<dbReference type="NCBIfam" id="TIGR00401">
    <property type="entry name" value="msrA"/>
    <property type="match status" value="1"/>
</dbReference>
<comment type="catalytic activity">
    <reaction evidence="4 5">
        <text>[thioredoxin]-disulfide + L-methionine + H2O = L-methionine (S)-S-oxide + [thioredoxin]-dithiol</text>
        <dbReference type="Rhea" id="RHEA:19993"/>
        <dbReference type="Rhea" id="RHEA-COMP:10698"/>
        <dbReference type="Rhea" id="RHEA-COMP:10700"/>
        <dbReference type="ChEBI" id="CHEBI:15377"/>
        <dbReference type="ChEBI" id="CHEBI:29950"/>
        <dbReference type="ChEBI" id="CHEBI:50058"/>
        <dbReference type="ChEBI" id="CHEBI:57844"/>
        <dbReference type="ChEBI" id="CHEBI:58772"/>
        <dbReference type="EC" id="1.8.4.11"/>
    </reaction>
</comment>
<evidence type="ECO:0000256" key="5">
    <source>
        <dbReference type="HAMAP-Rule" id="MF_01401"/>
    </source>
</evidence>
<reference evidence="8 9" key="2">
    <citation type="submission" date="2020-06" db="EMBL/GenBank/DDBJ databases">
        <title>Antribacter stalactiti gen. nov., sp. nov., a new member of the family Nacardiaceae isolated from a cave.</title>
        <authorList>
            <person name="Kim I.S."/>
        </authorList>
    </citation>
    <scope>NUCLEOTIDE SEQUENCE [LARGE SCALE GENOMIC DNA]</scope>
    <source>
        <strain evidence="8 9">YC2-7</strain>
    </source>
</reference>
<dbReference type="InterPro" id="IPR036509">
    <property type="entry name" value="Met_Sox_Rdtase_MsrA_sf"/>
</dbReference>
<dbReference type="InterPro" id="IPR002569">
    <property type="entry name" value="Met_Sox_Rdtase_MsrA_dom"/>
</dbReference>
<dbReference type="EC" id="1.8.4.11" evidence="5"/>
<feature type="signal peptide" evidence="6">
    <location>
        <begin position="1"/>
        <end position="20"/>
    </location>
</feature>
<comment type="function">
    <text evidence="5">Has an important function as a repair enzyme for proteins that have been inactivated by oxidation. Catalyzes the reversible oxidation-reduction of methionine sulfoxide in proteins to methionine.</text>
</comment>
<evidence type="ECO:0000256" key="1">
    <source>
        <dbReference type="ARBA" id="ARBA00005591"/>
    </source>
</evidence>
<dbReference type="GO" id="GO:0008113">
    <property type="term" value="F:peptide-methionine (S)-S-oxide reductase activity"/>
    <property type="evidence" value="ECO:0007669"/>
    <property type="project" value="UniProtKB-UniRule"/>
</dbReference>
<feature type="active site" evidence="5">
    <location>
        <position position="63"/>
    </location>
</feature>
<organism evidence="8 9">
    <name type="scientific">Antrihabitans stalactiti</name>
    <dbReference type="NCBI Taxonomy" id="2584121"/>
    <lineage>
        <taxon>Bacteria</taxon>
        <taxon>Bacillati</taxon>
        <taxon>Actinomycetota</taxon>
        <taxon>Actinomycetes</taxon>
        <taxon>Mycobacteriales</taxon>
        <taxon>Nocardiaceae</taxon>
        <taxon>Antrihabitans</taxon>
    </lineage>
</organism>
<evidence type="ECO:0000313" key="8">
    <source>
        <dbReference type="EMBL" id="NMN97167.1"/>
    </source>
</evidence>
<dbReference type="PANTHER" id="PTHR43774:SF1">
    <property type="entry name" value="PEPTIDE METHIONINE SULFOXIDE REDUCTASE MSRA 2"/>
    <property type="match status" value="1"/>
</dbReference>
<dbReference type="Proteomes" id="UP000535543">
    <property type="component" value="Unassembled WGS sequence"/>
</dbReference>